<gene>
    <name evidence="1" type="ORF">GPUH_LOCUS5075</name>
</gene>
<dbReference type="Proteomes" id="UP000271098">
    <property type="component" value="Unassembled WGS sequence"/>
</dbReference>
<protein>
    <recommendedName>
        <fullName evidence="3">SHSP domain-containing protein</fullName>
    </recommendedName>
</protein>
<dbReference type="EMBL" id="UYRT01010284">
    <property type="protein sequence ID" value="VDK48896.1"/>
    <property type="molecule type" value="Genomic_DNA"/>
</dbReference>
<dbReference type="InterPro" id="IPR008978">
    <property type="entry name" value="HSP20-like_chaperone"/>
</dbReference>
<accession>A0A3P6QBK2</accession>
<name>A0A3P6QBK2_9BILA</name>
<keyword evidence="2" id="KW-1185">Reference proteome</keyword>
<evidence type="ECO:0000313" key="1">
    <source>
        <dbReference type="EMBL" id="VDK48896.1"/>
    </source>
</evidence>
<dbReference type="OrthoDB" id="1431247at2759"/>
<dbReference type="Gene3D" id="2.60.40.790">
    <property type="match status" value="1"/>
</dbReference>
<evidence type="ECO:0008006" key="3">
    <source>
        <dbReference type="Google" id="ProtNLM"/>
    </source>
</evidence>
<evidence type="ECO:0000313" key="2">
    <source>
        <dbReference type="Proteomes" id="UP000271098"/>
    </source>
</evidence>
<reference evidence="1 2" key="1">
    <citation type="submission" date="2018-11" db="EMBL/GenBank/DDBJ databases">
        <authorList>
            <consortium name="Pathogen Informatics"/>
        </authorList>
    </citation>
    <scope>NUCLEOTIDE SEQUENCE [LARGE SCALE GENOMIC DNA]</scope>
</reference>
<organism evidence="1 2">
    <name type="scientific">Gongylonema pulchrum</name>
    <dbReference type="NCBI Taxonomy" id="637853"/>
    <lineage>
        <taxon>Eukaryota</taxon>
        <taxon>Metazoa</taxon>
        <taxon>Ecdysozoa</taxon>
        <taxon>Nematoda</taxon>
        <taxon>Chromadorea</taxon>
        <taxon>Rhabditida</taxon>
        <taxon>Spirurina</taxon>
        <taxon>Spiruromorpha</taxon>
        <taxon>Spiruroidea</taxon>
        <taxon>Gongylonematidae</taxon>
        <taxon>Gongylonema</taxon>
    </lineage>
</organism>
<sequence length="79" mass="8740">MNVVGDRLEDDGSGAQRLRRSFTRTYTIPPDVRLSSISSYITDTGCLIIKGSRKGWKETDLREHLAPPSATNETMISAV</sequence>
<proteinExistence type="predicted"/>
<dbReference type="AlphaFoldDB" id="A0A3P6QBK2"/>